<evidence type="ECO:0000313" key="3">
    <source>
        <dbReference type="Proteomes" id="UP001054837"/>
    </source>
</evidence>
<dbReference type="InterPro" id="IPR013783">
    <property type="entry name" value="Ig-like_fold"/>
</dbReference>
<proteinExistence type="predicted"/>
<dbReference type="InterPro" id="IPR013106">
    <property type="entry name" value="Ig_V-set"/>
</dbReference>
<evidence type="ECO:0000313" key="2">
    <source>
        <dbReference type="EMBL" id="GIY20044.1"/>
    </source>
</evidence>
<evidence type="ECO:0000259" key="1">
    <source>
        <dbReference type="PROSITE" id="PS50835"/>
    </source>
</evidence>
<sequence length="146" mass="16377">MNIQKEYPEIHAVIGSTISLPCNLSPPSNDDVISLVLWYRLDLPNPIYTLDARSAQSADMAKHFSSKVLGSRAYFNVSRRSLAHLKIDPVDEDDAGEYRCRVDFKRGRTLSRLVKLNVIGNGKNKSSLLTVWKTVKTAFSPMLLVI</sequence>
<feature type="domain" description="Ig-like" evidence="1">
    <location>
        <begin position="15"/>
        <end position="111"/>
    </location>
</feature>
<dbReference type="PANTHER" id="PTHR23278">
    <property type="entry name" value="SIDESTEP PROTEIN"/>
    <property type="match status" value="1"/>
</dbReference>
<dbReference type="InterPro" id="IPR007110">
    <property type="entry name" value="Ig-like_dom"/>
</dbReference>
<organism evidence="2 3">
    <name type="scientific">Caerostris darwini</name>
    <dbReference type="NCBI Taxonomy" id="1538125"/>
    <lineage>
        <taxon>Eukaryota</taxon>
        <taxon>Metazoa</taxon>
        <taxon>Ecdysozoa</taxon>
        <taxon>Arthropoda</taxon>
        <taxon>Chelicerata</taxon>
        <taxon>Arachnida</taxon>
        <taxon>Araneae</taxon>
        <taxon>Araneomorphae</taxon>
        <taxon>Entelegynae</taxon>
        <taxon>Araneoidea</taxon>
        <taxon>Araneidae</taxon>
        <taxon>Caerostris</taxon>
    </lineage>
</organism>
<reference evidence="2 3" key="1">
    <citation type="submission" date="2021-06" db="EMBL/GenBank/DDBJ databases">
        <title>Caerostris darwini draft genome.</title>
        <authorList>
            <person name="Kono N."/>
            <person name="Arakawa K."/>
        </authorList>
    </citation>
    <scope>NUCLEOTIDE SEQUENCE [LARGE SCALE GENOMIC DNA]</scope>
</reference>
<dbReference type="AlphaFoldDB" id="A0AAV4RDU7"/>
<dbReference type="Pfam" id="PF07686">
    <property type="entry name" value="V-set"/>
    <property type="match status" value="1"/>
</dbReference>
<accession>A0AAV4RDU7</accession>
<gene>
    <name evidence="2" type="ORF">CDAR_198101</name>
</gene>
<dbReference type="InterPro" id="IPR036179">
    <property type="entry name" value="Ig-like_dom_sf"/>
</dbReference>
<keyword evidence="3" id="KW-1185">Reference proteome</keyword>
<dbReference type="EMBL" id="BPLQ01006094">
    <property type="protein sequence ID" value="GIY20044.1"/>
    <property type="molecule type" value="Genomic_DNA"/>
</dbReference>
<dbReference type="SMART" id="SM00409">
    <property type="entry name" value="IG"/>
    <property type="match status" value="1"/>
</dbReference>
<dbReference type="Proteomes" id="UP001054837">
    <property type="component" value="Unassembled WGS sequence"/>
</dbReference>
<comment type="caution">
    <text evidence="2">The sequence shown here is derived from an EMBL/GenBank/DDBJ whole genome shotgun (WGS) entry which is preliminary data.</text>
</comment>
<name>A0AAV4RDU7_9ARAC</name>
<dbReference type="PROSITE" id="PS50835">
    <property type="entry name" value="IG_LIKE"/>
    <property type="match status" value="1"/>
</dbReference>
<dbReference type="InterPro" id="IPR003599">
    <property type="entry name" value="Ig_sub"/>
</dbReference>
<dbReference type="PANTHER" id="PTHR23278:SF19">
    <property type="entry name" value="OBSCURIN"/>
    <property type="match status" value="1"/>
</dbReference>
<dbReference type="SUPFAM" id="SSF48726">
    <property type="entry name" value="Immunoglobulin"/>
    <property type="match status" value="1"/>
</dbReference>
<protein>
    <recommendedName>
        <fullName evidence="1">Ig-like domain-containing protein</fullName>
    </recommendedName>
</protein>
<dbReference type="Gene3D" id="2.60.40.10">
    <property type="entry name" value="Immunoglobulins"/>
    <property type="match status" value="1"/>
</dbReference>